<protein>
    <recommendedName>
        <fullName evidence="3">histidine kinase</fullName>
        <ecNumber evidence="3">2.7.13.3</ecNumber>
    </recommendedName>
</protein>
<dbReference type="InterPro" id="IPR003661">
    <property type="entry name" value="HisK_dim/P_dom"/>
</dbReference>
<dbReference type="PROSITE" id="PS50046">
    <property type="entry name" value="PHYTOCHROME_2"/>
    <property type="match status" value="1"/>
</dbReference>
<dbReference type="InterPro" id="IPR036890">
    <property type="entry name" value="HATPase_C_sf"/>
</dbReference>
<dbReference type="InterPro" id="IPR052162">
    <property type="entry name" value="Sensor_kinase/Photoreceptor"/>
</dbReference>
<keyword evidence="7" id="KW-0902">Two-component regulatory system</keyword>
<keyword evidence="8 10" id="KW-0472">Membrane</keyword>
<accession>A0A1E5QH49</accession>
<dbReference type="OrthoDB" id="9778628at2"/>
<dbReference type="InterPro" id="IPR013656">
    <property type="entry name" value="PAS_4"/>
</dbReference>
<evidence type="ECO:0000256" key="4">
    <source>
        <dbReference type="ARBA" id="ARBA00022553"/>
    </source>
</evidence>
<evidence type="ECO:0000256" key="5">
    <source>
        <dbReference type="ARBA" id="ARBA00022679"/>
    </source>
</evidence>
<dbReference type="SUPFAM" id="SSF55781">
    <property type="entry name" value="GAF domain-like"/>
    <property type="match status" value="1"/>
</dbReference>
<dbReference type="PANTHER" id="PTHR43304:SF1">
    <property type="entry name" value="PAC DOMAIN-CONTAINING PROTEIN"/>
    <property type="match status" value="1"/>
</dbReference>
<dbReference type="Pfam" id="PF02518">
    <property type="entry name" value="HATPase_c"/>
    <property type="match status" value="1"/>
</dbReference>
<dbReference type="InterPro" id="IPR004358">
    <property type="entry name" value="Sig_transdc_His_kin-like_C"/>
</dbReference>
<feature type="domain" description="Phytochrome chromophore attachment site" evidence="11">
    <location>
        <begin position="92"/>
        <end position="228"/>
    </location>
</feature>
<dbReference type="CDD" id="cd16922">
    <property type="entry name" value="HATPase_EvgS-ArcB-TorS-like"/>
    <property type="match status" value="1"/>
</dbReference>
<dbReference type="SMART" id="SM00387">
    <property type="entry name" value="HATPase_c"/>
    <property type="match status" value="1"/>
</dbReference>
<dbReference type="InterPro" id="IPR035965">
    <property type="entry name" value="PAS-like_dom_sf"/>
</dbReference>
<dbReference type="Pfam" id="PF01590">
    <property type="entry name" value="GAF"/>
    <property type="match status" value="1"/>
</dbReference>
<keyword evidence="6" id="KW-0418">Kinase</keyword>
<gene>
    <name evidence="15" type="ORF">BH720_16835</name>
</gene>
<keyword evidence="5" id="KW-0808">Transferase</keyword>
<dbReference type="EC" id="2.7.13.3" evidence="3"/>
<evidence type="ECO:0000256" key="1">
    <source>
        <dbReference type="ARBA" id="ARBA00000085"/>
    </source>
</evidence>
<dbReference type="FunFam" id="1.10.287.130:FF:000001">
    <property type="entry name" value="Two-component sensor histidine kinase"/>
    <property type="match status" value="1"/>
</dbReference>
<dbReference type="PROSITE" id="PS50109">
    <property type="entry name" value="HIS_KIN"/>
    <property type="match status" value="1"/>
</dbReference>
<dbReference type="Gene3D" id="3.30.450.20">
    <property type="entry name" value="PAS domain"/>
    <property type="match status" value="3"/>
</dbReference>
<dbReference type="Pfam" id="PF08447">
    <property type="entry name" value="PAS_3"/>
    <property type="match status" value="1"/>
</dbReference>
<dbReference type="Pfam" id="PF00512">
    <property type="entry name" value="HisKA"/>
    <property type="match status" value="1"/>
</dbReference>
<dbReference type="SUPFAM" id="SSF55785">
    <property type="entry name" value="PYP-like sensor domain (PAS domain)"/>
    <property type="match status" value="3"/>
</dbReference>
<dbReference type="SUPFAM" id="SSF55874">
    <property type="entry name" value="ATPase domain of HSP90 chaperone/DNA topoisomerase II/histidine kinase"/>
    <property type="match status" value="1"/>
</dbReference>
<keyword evidence="9" id="KW-0175">Coiled coil</keyword>
<proteinExistence type="inferred from homology"/>
<dbReference type="SMART" id="SM00388">
    <property type="entry name" value="HisKA"/>
    <property type="match status" value="1"/>
</dbReference>
<dbReference type="GO" id="GO:0000155">
    <property type="term" value="F:phosphorelay sensor kinase activity"/>
    <property type="evidence" value="ECO:0007669"/>
    <property type="project" value="InterPro"/>
</dbReference>
<reference evidence="15" key="1">
    <citation type="submission" date="2016-09" db="EMBL/GenBank/DDBJ databases">
        <title>Draft genome of thermotolerant cyanobacterium Desertifilum sp. strain IPPAS B-1220.</title>
        <authorList>
            <person name="Sinetova M.A."/>
            <person name="Bolakhan K."/>
            <person name="Zayadan B.K."/>
            <person name="Mironov K.S."/>
            <person name="Ustinova V."/>
            <person name="Kupriyanova E.V."/>
            <person name="Sidorov R.A."/>
            <person name="Skrypnik A.N."/>
            <person name="Gogoleva N.E."/>
            <person name="Gogolev Y.V."/>
            <person name="Los D.A."/>
        </authorList>
    </citation>
    <scope>NUCLEOTIDE SEQUENCE [LARGE SCALE GENOMIC DNA]</scope>
    <source>
        <strain evidence="15">IPPAS B-1220</strain>
    </source>
</reference>
<dbReference type="InterPro" id="IPR003018">
    <property type="entry name" value="GAF"/>
</dbReference>
<evidence type="ECO:0000256" key="8">
    <source>
        <dbReference type="ARBA" id="ARBA00023136"/>
    </source>
</evidence>
<dbReference type="CDD" id="cd00130">
    <property type="entry name" value="PAS"/>
    <property type="match status" value="3"/>
</dbReference>
<dbReference type="FunFam" id="3.30.565.10:FF:000006">
    <property type="entry name" value="Sensor histidine kinase WalK"/>
    <property type="match status" value="1"/>
</dbReference>
<evidence type="ECO:0000259" key="13">
    <source>
        <dbReference type="PROSITE" id="PS50112"/>
    </source>
</evidence>
<dbReference type="InterPro" id="IPR029016">
    <property type="entry name" value="GAF-like_dom_sf"/>
</dbReference>
<feature type="domain" description="PAC" evidence="14">
    <location>
        <begin position="548"/>
        <end position="600"/>
    </location>
</feature>
<evidence type="ECO:0000256" key="7">
    <source>
        <dbReference type="ARBA" id="ARBA00023012"/>
    </source>
</evidence>
<evidence type="ECO:0000259" key="14">
    <source>
        <dbReference type="PROSITE" id="PS50113"/>
    </source>
</evidence>
<comment type="similarity">
    <text evidence="2">In the N-terminal section; belongs to the phytochrome family.</text>
</comment>
<keyword evidence="4" id="KW-0597">Phosphoprotein</keyword>
<dbReference type="InterPro" id="IPR000014">
    <property type="entry name" value="PAS"/>
</dbReference>
<dbReference type="PRINTS" id="PR00344">
    <property type="entry name" value="BCTRLSENSOR"/>
</dbReference>
<dbReference type="EMBL" id="MJGC01000075">
    <property type="protein sequence ID" value="OEJ74020.1"/>
    <property type="molecule type" value="Genomic_DNA"/>
</dbReference>
<feature type="coiled-coil region" evidence="9">
    <location>
        <begin position="430"/>
        <end position="468"/>
    </location>
</feature>
<evidence type="ECO:0000313" key="15">
    <source>
        <dbReference type="EMBL" id="OEJ74020.1"/>
    </source>
</evidence>
<dbReference type="CDD" id="cd00082">
    <property type="entry name" value="HisKA"/>
    <property type="match status" value="1"/>
</dbReference>
<dbReference type="AlphaFoldDB" id="A0A1E5QH49"/>
<evidence type="ECO:0000256" key="6">
    <source>
        <dbReference type="ARBA" id="ARBA00022777"/>
    </source>
</evidence>
<dbReference type="Pfam" id="PF13426">
    <property type="entry name" value="PAS_9"/>
    <property type="match status" value="1"/>
</dbReference>
<comment type="caution">
    <text evidence="15">The sequence shown here is derived from an EMBL/GenBank/DDBJ whole genome shotgun (WGS) entry which is preliminary data.</text>
</comment>
<dbReference type="SMART" id="SM00086">
    <property type="entry name" value="PAC"/>
    <property type="match status" value="3"/>
</dbReference>
<dbReference type="Gene3D" id="2.10.70.100">
    <property type="match status" value="1"/>
</dbReference>
<evidence type="ECO:0000259" key="11">
    <source>
        <dbReference type="PROSITE" id="PS50046"/>
    </source>
</evidence>
<dbReference type="SUPFAM" id="SSF47384">
    <property type="entry name" value="Homodimeric domain of signal transducing histidine kinase"/>
    <property type="match status" value="1"/>
</dbReference>
<feature type="domain" description="PAS" evidence="13">
    <location>
        <begin position="601"/>
        <end position="671"/>
    </location>
</feature>
<dbReference type="PROSITE" id="PS50112">
    <property type="entry name" value="PAS"/>
    <property type="match status" value="1"/>
</dbReference>
<dbReference type="Pfam" id="PF08448">
    <property type="entry name" value="PAS_4"/>
    <property type="match status" value="1"/>
</dbReference>
<evidence type="ECO:0000256" key="3">
    <source>
        <dbReference type="ARBA" id="ARBA00012438"/>
    </source>
</evidence>
<evidence type="ECO:0000256" key="2">
    <source>
        <dbReference type="ARBA" id="ARBA00006402"/>
    </source>
</evidence>
<dbReference type="RefSeq" id="WP_069968384.1">
    <property type="nucleotide sequence ID" value="NZ_CM124774.1"/>
</dbReference>
<feature type="domain" description="PAC" evidence="14">
    <location>
        <begin position="366"/>
        <end position="418"/>
    </location>
</feature>
<dbReference type="InterPro" id="IPR005467">
    <property type="entry name" value="His_kinase_dom"/>
</dbReference>
<evidence type="ECO:0000256" key="10">
    <source>
        <dbReference type="SAM" id="Phobius"/>
    </source>
</evidence>
<dbReference type="Gene3D" id="3.30.450.40">
    <property type="match status" value="1"/>
</dbReference>
<dbReference type="PROSITE" id="PS50113">
    <property type="entry name" value="PAC"/>
    <property type="match status" value="3"/>
</dbReference>
<name>A0A1E5QH49_9CYAN</name>
<dbReference type="InterPro" id="IPR001610">
    <property type="entry name" value="PAC"/>
</dbReference>
<dbReference type="NCBIfam" id="TIGR00229">
    <property type="entry name" value="sensory_box"/>
    <property type="match status" value="3"/>
</dbReference>
<dbReference type="SMART" id="SM00065">
    <property type="entry name" value="GAF"/>
    <property type="match status" value="1"/>
</dbReference>
<feature type="transmembrane region" description="Helical" evidence="10">
    <location>
        <begin position="7"/>
        <end position="25"/>
    </location>
</feature>
<evidence type="ECO:0000256" key="9">
    <source>
        <dbReference type="SAM" id="Coils"/>
    </source>
</evidence>
<keyword evidence="10" id="KW-0812">Transmembrane</keyword>
<feature type="domain" description="Histidine kinase" evidence="12">
    <location>
        <begin position="730"/>
        <end position="947"/>
    </location>
</feature>
<feature type="coiled-coil region" evidence="9">
    <location>
        <begin position="242"/>
        <end position="269"/>
    </location>
</feature>
<dbReference type="SMART" id="SM00091">
    <property type="entry name" value="PAS"/>
    <property type="match status" value="3"/>
</dbReference>
<dbReference type="InterPro" id="IPR000700">
    <property type="entry name" value="PAS-assoc_C"/>
</dbReference>
<feature type="domain" description="PAC" evidence="14">
    <location>
        <begin position="674"/>
        <end position="726"/>
    </location>
</feature>
<sequence length="958" mass="108344">MKFYQRTLLGVFAVTLSALIVYDFLIPLFDPGQVEPFPQGIALILLALLVLSIVLIADSIRDRQQAQGVLQQQVEQQRLVMQITQRIRQSLHLQDILQTTVEEVRQLLKCDRVIVFQFSPDWQGTVVVESVGSEWMAILSTEIYDPCFGENYAEPYRQGLVTVKADIYNAGIDPCHLQLLTNFQVRANLVVGIPKGDELWGLLIAHQCASPRQWQSSEIDLMQQIASQASIALQQVALLEQLQTELAERKQAELALLQLNTELEQRVQERTAAFTEVNDRLLAALLALRESEERRRLALDLTHTGFWDWHIPSSSNIWNDNLFTLLGLVPYSVEPSYEVWRSCLHPDDVAKIEAQFLASIANQTDYTAEYRLVHPDGSVHWVMARAKAIYSESGEPLRSLGVLLDISDRKSIEVERQRADAALQLAHTQLLQRTEQLEKVNLELHQALEELQIAEEQLRRSNHQLETTILAVQLQRQRYEDLFNFAPDGYLVTDSHGIVQEANQAAGNLLHRDSSILVGKPLAMYIGKEDKLRFRTYLAELQPLWGRQTYELTIQPHQLKAFPAAIAASTIRNPQGQILSIRWLIQDISDRKQAEASLRRSEAKFRSLSEASPVGIFMTDIQGHCIYTNPCCQRICGYTFEEALGEGWLQFIHPEERQEIAAEWFKAVSQRQEFFGETCYVRKDGSLRFGRVRSAPLFSDTGELMGYVGTIEDITDSRAIETMKDEFISIVSHELRTPLTAIRGSLGLLASGVLNHKPEVARQMVEIASQDTERLVRLVNDILDLERLESQRVRLNLQWWDAATLLEKSVKTVQSLAAESEINILSEPTSAQVWADGDRLMQTLVNLIGNAIKFSSPNTTVTLKVQDRDDRVLFQVTDRGRGIPADQLEKIFGQFQQVDASDSRQKGGTGLGLAICKSIIQQHGGAIWAESQLGEGSHFYFTVPKPIDSEQFECTELV</sequence>
<comment type="catalytic activity">
    <reaction evidence="1">
        <text>ATP + protein L-histidine = ADP + protein N-phospho-L-histidine.</text>
        <dbReference type="EC" id="2.7.13.3"/>
    </reaction>
</comment>
<dbReference type="InterPro" id="IPR016132">
    <property type="entry name" value="Phyto_chromo_attachment"/>
</dbReference>
<dbReference type="STRING" id="1781255.BH720_16835"/>
<dbReference type="PANTHER" id="PTHR43304">
    <property type="entry name" value="PHYTOCHROME-LIKE PROTEIN CPH1"/>
    <property type="match status" value="1"/>
</dbReference>
<dbReference type="InterPro" id="IPR013655">
    <property type="entry name" value="PAS_fold_3"/>
</dbReference>
<evidence type="ECO:0000259" key="12">
    <source>
        <dbReference type="PROSITE" id="PS50109"/>
    </source>
</evidence>
<dbReference type="Gene3D" id="3.30.565.10">
    <property type="entry name" value="Histidine kinase-like ATPase, C-terminal domain"/>
    <property type="match status" value="1"/>
</dbReference>
<organism evidence="15">
    <name type="scientific">Desertifilum tharense IPPAS B-1220</name>
    <dbReference type="NCBI Taxonomy" id="1781255"/>
    <lineage>
        <taxon>Bacteria</taxon>
        <taxon>Bacillati</taxon>
        <taxon>Cyanobacteriota</taxon>
        <taxon>Cyanophyceae</taxon>
        <taxon>Desertifilales</taxon>
        <taxon>Desertifilaceae</taxon>
        <taxon>Desertifilum</taxon>
    </lineage>
</organism>
<dbReference type="Gene3D" id="1.10.287.130">
    <property type="match status" value="1"/>
</dbReference>
<dbReference type="InterPro" id="IPR003594">
    <property type="entry name" value="HATPase_dom"/>
</dbReference>
<dbReference type="InterPro" id="IPR036097">
    <property type="entry name" value="HisK_dim/P_sf"/>
</dbReference>
<keyword evidence="10" id="KW-1133">Transmembrane helix</keyword>